<dbReference type="RefSeq" id="WP_162410927.1">
    <property type="nucleotide sequence ID" value="NZ_PDWN01000012.1"/>
</dbReference>
<dbReference type="InterPro" id="IPR003594">
    <property type="entry name" value="HATPase_dom"/>
</dbReference>
<feature type="compositionally biased region" description="Basic and acidic residues" evidence="10">
    <location>
        <begin position="11"/>
        <end position="24"/>
    </location>
</feature>
<evidence type="ECO:0000256" key="10">
    <source>
        <dbReference type="SAM" id="MobiDB-lite"/>
    </source>
</evidence>
<dbReference type="InterPro" id="IPR004358">
    <property type="entry name" value="Sig_transdc_His_kin-like_C"/>
</dbReference>
<dbReference type="InterPro" id="IPR036890">
    <property type="entry name" value="HATPase_C_sf"/>
</dbReference>
<proteinExistence type="predicted"/>
<dbReference type="Gene3D" id="3.30.565.10">
    <property type="entry name" value="Histidine kinase-like ATPase, C-terminal domain"/>
    <property type="match status" value="1"/>
</dbReference>
<dbReference type="PROSITE" id="PS50109">
    <property type="entry name" value="HIS_KIN"/>
    <property type="match status" value="1"/>
</dbReference>
<feature type="transmembrane region" description="Helical" evidence="11">
    <location>
        <begin position="143"/>
        <end position="164"/>
    </location>
</feature>
<keyword evidence="11" id="KW-0812">Transmembrane</keyword>
<dbReference type="CDD" id="cd00082">
    <property type="entry name" value="HisKA"/>
    <property type="match status" value="1"/>
</dbReference>
<dbReference type="InterPro" id="IPR005467">
    <property type="entry name" value="His_kinase_dom"/>
</dbReference>
<dbReference type="SMART" id="SM00387">
    <property type="entry name" value="HATPase_c"/>
    <property type="match status" value="1"/>
</dbReference>
<dbReference type="PANTHER" id="PTHR44936:SF10">
    <property type="entry name" value="SENSOR PROTEIN RSTB"/>
    <property type="match status" value="1"/>
</dbReference>
<dbReference type="EMBL" id="PDWN01000012">
    <property type="protein sequence ID" value="KAF1693259.1"/>
    <property type="molecule type" value="Genomic_DNA"/>
</dbReference>
<feature type="transmembrane region" description="Helical" evidence="11">
    <location>
        <begin position="117"/>
        <end position="136"/>
    </location>
</feature>
<feature type="transmembrane region" description="Helical" evidence="11">
    <location>
        <begin position="39"/>
        <end position="58"/>
    </location>
</feature>
<keyword evidence="8 13" id="KW-0418">Kinase</keyword>
<evidence type="ECO:0000313" key="14">
    <source>
        <dbReference type="Proteomes" id="UP000788419"/>
    </source>
</evidence>
<evidence type="ECO:0000256" key="3">
    <source>
        <dbReference type="ARBA" id="ARBA00012438"/>
    </source>
</evidence>
<feature type="transmembrane region" description="Helical" evidence="11">
    <location>
        <begin position="64"/>
        <end position="85"/>
    </location>
</feature>
<keyword evidence="6" id="KW-0808">Transferase</keyword>
<comment type="catalytic activity">
    <reaction evidence="1">
        <text>ATP + protein L-histidine = ADP + protein N-phospho-L-histidine.</text>
        <dbReference type="EC" id="2.7.13.3"/>
    </reaction>
</comment>
<evidence type="ECO:0000256" key="1">
    <source>
        <dbReference type="ARBA" id="ARBA00000085"/>
    </source>
</evidence>
<name>A0ABQ6Z5H9_9GAMM</name>
<dbReference type="PRINTS" id="PR00344">
    <property type="entry name" value="BCTRLSENSOR"/>
</dbReference>
<feature type="domain" description="Histidine kinase" evidence="12">
    <location>
        <begin position="231"/>
        <end position="441"/>
    </location>
</feature>
<dbReference type="InterPro" id="IPR050980">
    <property type="entry name" value="2C_sensor_his_kinase"/>
</dbReference>
<dbReference type="SUPFAM" id="SSF47384">
    <property type="entry name" value="Homodimeric domain of signal transducing histidine kinase"/>
    <property type="match status" value="1"/>
</dbReference>
<keyword evidence="11" id="KW-1133">Transmembrane helix</keyword>
<keyword evidence="9" id="KW-0067">ATP-binding</keyword>
<evidence type="ECO:0000256" key="2">
    <source>
        <dbReference type="ARBA" id="ARBA00004651"/>
    </source>
</evidence>
<evidence type="ECO:0000256" key="6">
    <source>
        <dbReference type="ARBA" id="ARBA00022679"/>
    </source>
</evidence>
<dbReference type="EC" id="2.7.13.3" evidence="3"/>
<dbReference type="PANTHER" id="PTHR44936">
    <property type="entry name" value="SENSOR PROTEIN CREC"/>
    <property type="match status" value="1"/>
</dbReference>
<evidence type="ECO:0000256" key="11">
    <source>
        <dbReference type="SAM" id="Phobius"/>
    </source>
</evidence>
<dbReference type="Proteomes" id="UP000788419">
    <property type="component" value="Unassembled WGS sequence"/>
</dbReference>
<dbReference type="Gene3D" id="1.10.287.130">
    <property type="match status" value="1"/>
</dbReference>
<evidence type="ECO:0000256" key="4">
    <source>
        <dbReference type="ARBA" id="ARBA00022475"/>
    </source>
</evidence>
<feature type="region of interest" description="Disordered" evidence="10">
    <location>
        <begin position="1"/>
        <end position="24"/>
    </location>
</feature>
<feature type="transmembrane region" description="Helical" evidence="11">
    <location>
        <begin position="94"/>
        <end position="111"/>
    </location>
</feature>
<keyword evidence="14" id="KW-1185">Reference proteome</keyword>
<keyword evidence="7" id="KW-0547">Nucleotide-binding</keyword>
<dbReference type="InterPro" id="IPR003661">
    <property type="entry name" value="HisK_dim/P_dom"/>
</dbReference>
<keyword evidence="11" id="KW-0472">Membrane</keyword>
<keyword evidence="4" id="KW-1003">Cell membrane</keyword>
<evidence type="ECO:0000256" key="7">
    <source>
        <dbReference type="ARBA" id="ARBA00022741"/>
    </source>
</evidence>
<evidence type="ECO:0000256" key="9">
    <source>
        <dbReference type="ARBA" id="ARBA00022840"/>
    </source>
</evidence>
<keyword evidence="5" id="KW-0597">Phosphoprotein</keyword>
<comment type="caution">
    <text evidence="13">The sequence shown here is derived from an EMBL/GenBank/DDBJ whole genome shotgun (WGS) entry which is preliminary data.</text>
</comment>
<evidence type="ECO:0000313" key="13">
    <source>
        <dbReference type="EMBL" id="KAF1693259.1"/>
    </source>
</evidence>
<evidence type="ECO:0000256" key="5">
    <source>
        <dbReference type="ARBA" id="ARBA00022553"/>
    </source>
</evidence>
<dbReference type="CDD" id="cd00075">
    <property type="entry name" value="HATPase"/>
    <property type="match status" value="1"/>
</dbReference>
<evidence type="ECO:0000259" key="12">
    <source>
        <dbReference type="PROSITE" id="PS50109"/>
    </source>
</evidence>
<dbReference type="SUPFAM" id="SSF55874">
    <property type="entry name" value="ATPase domain of HSP90 chaperone/DNA topoisomerase II/histidine kinase"/>
    <property type="match status" value="1"/>
</dbReference>
<dbReference type="GO" id="GO:0016301">
    <property type="term" value="F:kinase activity"/>
    <property type="evidence" value="ECO:0007669"/>
    <property type="project" value="UniProtKB-KW"/>
</dbReference>
<dbReference type="InterPro" id="IPR036097">
    <property type="entry name" value="HisK_dim/P_sf"/>
</dbReference>
<sequence>MPQEQAPVPGTDKRQAIESARTDTTRGAGIRSMQQLIQLRWIAIVGQLATIAFVHFVLGIHLPLVSMLTVAGGLAAFNLASLVFWRPRQEVGDAVLLVALLVDVAALTAQLHLSGGITNPFVFLYLLQVALGAVLLPAWAGRVVVAASCVGVLYLVASPGPVTLAADPARGIADPYVQGLLACFLLTTVLAAVFIGRIARILRDRDARLADLRQQAVEEEHIVRMGLLASGAAHELGTPLATLSVLLGDWRRMEPFTSHPDLQQDLDEMQTQLVRCKSIVTGILQSAGDARGEAPAHTTLAVFLDELVSEWSATRPVETLDYRRELDADVPIVSDSGLKQMINNILDNALEASPQWVGLDVTREGEDGEVLRLKVSDSGTGFTAGTLADFGKPYNSSKGRPGGGLGLFLSLNVARSLGGRLAASNRVPNGASVVLELPLASLALPGDTAGENDLDDADDE</sequence>
<accession>A0ABQ6Z5H9</accession>
<evidence type="ECO:0000256" key="8">
    <source>
        <dbReference type="ARBA" id="ARBA00022777"/>
    </source>
</evidence>
<feature type="transmembrane region" description="Helical" evidence="11">
    <location>
        <begin position="176"/>
        <end position="199"/>
    </location>
</feature>
<comment type="subcellular location">
    <subcellularLocation>
        <location evidence="2">Cell membrane</location>
        <topology evidence="2">Multi-pass membrane protein</topology>
    </subcellularLocation>
</comment>
<organism evidence="13 14">
    <name type="scientific">Pseudoxanthomonas daejeonensis</name>
    <dbReference type="NCBI Taxonomy" id="266062"/>
    <lineage>
        <taxon>Bacteria</taxon>
        <taxon>Pseudomonadati</taxon>
        <taxon>Pseudomonadota</taxon>
        <taxon>Gammaproteobacteria</taxon>
        <taxon>Lysobacterales</taxon>
        <taxon>Lysobacteraceae</taxon>
        <taxon>Pseudoxanthomonas</taxon>
    </lineage>
</organism>
<gene>
    <name evidence="13" type="ORF">CSC65_12505</name>
</gene>
<reference evidence="13 14" key="1">
    <citation type="submission" date="2017-10" db="EMBL/GenBank/DDBJ databases">
        <title>Whole genome sequencing of members of genus Pseudoxanthomonas.</title>
        <authorList>
            <person name="Kumar S."/>
            <person name="Bansal K."/>
            <person name="Kaur A."/>
            <person name="Patil P."/>
            <person name="Sharma S."/>
            <person name="Patil P.B."/>
        </authorList>
    </citation>
    <scope>NUCLEOTIDE SEQUENCE [LARGE SCALE GENOMIC DNA]</scope>
    <source>
        <strain evidence="13 14">DSM 17801</strain>
    </source>
</reference>
<dbReference type="Pfam" id="PF02518">
    <property type="entry name" value="HATPase_c"/>
    <property type="match status" value="1"/>
</dbReference>
<protein>
    <recommendedName>
        <fullName evidence="3">histidine kinase</fullName>
        <ecNumber evidence="3">2.7.13.3</ecNumber>
    </recommendedName>
</protein>